<dbReference type="InterPro" id="IPR018161">
    <property type="entry name" value="Wnt_CS"/>
</dbReference>
<comment type="caution">
    <text evidence="16">Lacks conserved residue(s) required for the propagation of feature annotation.</text>
</comment>
<name>A0A8J6L1Y4_TENMO</name>
<sequence>MLYFVLVLLLMNVFSTTEESDRSTSLKSQRKKPFAALVFSNTNNLTPSDKKSCQWLSRLKHQSKICWKRRGLPEVLLNARNLSITHCQSQFEFDQWNCSKREFFLKKIYRETALMYSMASSAVMFSVARACSEGTLAGCRCGDHGKPQNASWQWGGCGDNSKFAKKFTKKFLQLKKRGDGLNSIIKYNSELGIKVVLENEEVVCRCHGVSGTCTVRICWKKIRSFDVISKQLKAMYYSALQIQPENSIRSMKGDKSARQLLFLESSPNFCLTTANRPCNSTENCATLCCGRGTYPTQIVVDSKCNCRWRKQHFDVQCDYCKLNRTILSVALCNLITFIWALKQLEKELSFAKFESIFQCVAITTNSVLLLRLATKWPDLMKEWNRNDKIMNKIYGHPKYLKLLITVLTIFFLLLSTVVYFLQKLLCLHGEDQDQEPLSIKLYYDNCFNRISSMVPYHPLVAIFVTIVHFEAYLLHSFTDVFLIALSAILAFRFHQIAARLKQNQRQQFGMGTEDASFWKNIRKDYCRLSSLLFVLDDHISFLIIYSYGLNFLSLLHFLTEFLRGTETTTVATIHCYFNAFSFISRLTCLTLFSSWINEESQEPIRILNSVPPNEYSAEVGRLLLQLSFDEVALTGCKMFKLNKKLLLSVNPTQHPPTQN</sequence>
<dbReference type="PANTHER" id="PTHR21421:SF29">
    <property type="entry name" value="GUSTATORY RECEPTOR 5A FOR TREHALOSE-RELATED"/>
    <property type="match status" value="1"/>
</dbReference>
<accession>A0A8J6L1Y4</accession>
<comment type="subcellular location">
    <subcellularLocation>
        <location evidence="2 16">Cell membrane</location>
        <topology evidence="2 16">Multi-pass membrane protein</topology>
    </subcellularLocation>
    <subcellularLocation>
        <location evidence="1 15">Secreted</location>
        <location evidence="1 15">Extracellular space</location>
        <location evidence="1 15">Extracellular matrix</location>
    </subcellularLocation>
</comment>
<evidence type="ECO:0000256" key="12">
    <source>
        <dbReference type="ARBA" id="ARBA00023157"/>
    </source>
</evidence>
<comment type="caution">
    <text evidence="18">The sequence shown here is derived from an EMBL/GenBank/DDBJ whole genome shotgun (WGS) entry which is preliminary data.</text>
</comment>
<evidence type="ECO:0000256" key="7">
    <source>
        <dbReference type="ARBA" id="ARBA00022530"/>
    </source>
</evidence>
<evidence type="ECO:0000256" key="5">
    <source>
        <dbReference type="ARBA" id="ARBA00022475"/>
    </source>
</evidence>
<evidence type="ECO:0000256" key="4">
    <source>
        <dbReference type="ARBA" id="ARBA00022473"/>
    </source>
</evidence>
<dbReference type="GO" id="GO:0050916">
    <property type="term" value="P:sensory perception of sweet taste"/>
    <property type="evidence" value="ECO:0007669"/>
    <property type="project" value="UniProtKB-ARBA"/>
</dbReference>
<keyword evidence="7" id="KW-0272">Extracellular matrix</keyword>
<keyword evidence="4 15" id="KW-0217">Developmental protein</keyword>
<evidence type="ECO:0000256" key="11">
    <source>
        <dbReference type="ARBA" id="ARBA00023136"/>
    </source>
</evidence>
<comment type="function">
    <text evidence="15">Ligand for members of the frizzled family of seven transmembrane receptors.</text>
</comment>
<evidence type="ECO:0000256" key="1">
    <source>
        <dbReference type="ARBA" id="ARBA00004498"/>
    </source>
</evidence>
<dbReference type="GO" id="GO:0048699">
    <property type="term" value="P:generation of neurons"/>
    <property type="evidence" value="ECO:0007669"/>
    <property type="project" value="UniProtKB-ARBA"/>
</dbReference>
<evidence type="ECO:0000256" key="16">
    <source>
        <dbReference type="RuleBase" id="RU363108"/>
    </source>
</evidence>
<feature type="transmembrane region" description="Helical" evidence="16">
    <location>
        <begin position="456"/>
        <end position="474"/>
    </location>
</feature>
<dbReference type="AlphaFoldDB" id="A0A8J6L1Y4"/>
<evidence type="ECO:0000256" key="10">
    <source>
        <dbReference type="ARBA" id="ARBA00022989"/>
    </source>
</evidence>
<dbReference type="InterPro" id="IPR005817">
    <property type="entry name" value="Wnt"/>
</dbReference>
<comment type="function">
    <text evidence="16">Gustatory receptor which mediates acceptance or avoidance behavior, depending on its substrates.</text>
</comment>
<dbReference type="PANTHER" id="PTHR21421">
    <property type="entry name" value="GUSTATORY RECEPTOR"/>
    <property type="match status" value="1"/>
</dbReference>
<reference evidence="18" key="1">
    <citation type="journal article" date="2020" name="J Insects Food Feed">
        <title>The yellow mealworm (Tenebrio molitor) genome: a resource for the emerging insects as food and feed industry.</title>
        <authorList>
            <person name="Eriksson T."/>
            <person name="Andere A."/>
            <person name="Kelstrup H."/>
            <person name="Emery V."/>
            <person name="Picard C."/>
        </authorList>
    </citation>
    <scope>NUCLEOTIDE SEQUENCE</scope>
    <source>
        <strain evidence="18">Stoneville</strain>
        <tissue evidence="18">Whole head</tissue>
    </source>
</reference>
<feature type="chain" id="PRO_5035154161" description="Multifunctional fusion protein" evidence="17">
    <location>
        <begin position="18"/>
        <end position="659"/>
    </location>
</feature>
<dbReference type="GO" id="GO:0005576">
    <property type="term" value="C:extracellular region"/>
    <property type="evidence" value="ECO:0007669"/>
    <property type="project" value="InterPro"/>
</dbReference>
<dbReference type="SMART" id="SM00097">
    <property type="entry name" value="WNT1"/>
    <property type="match status" value="1"/>
</dbReference>
<keyword evidence="10 16" id="KW-1133">Transmembrane helix</keyword>
<dbReference type="GO" id="GO:0016055">
    <property type="term" value="P:Wnt signaling pathway"/>
    <property type="evidence" value="ECO:0007669"/>
    <property type="project" value="UniProtKB-KW"/>
</dbReference>
<feature type="transmembrane region" description="Helical" evidence="16">
    <location>
        <begin position="539"/>
        <end position="559"/>
    </location>
</feature>
<evidence type="ECO:0000313" key="19">
    <source>
        <dbReference type="Proteomes" id="UP000719412"/>
    </source>
</evidence>
<evidence type="ECO:0000256" key="8">
    <source>
        <dbReference type="ARBA" id="ARBA00022687"/>
    </source>
</evidence>
<keyword evidence="5 16" id="KW-1003">Cell membrane</keyword>
<keyword evidence="12" id="KW-1015">Disulfide bond</keyword>
<reference evidence="18" key="2">
    <citation type="submission" date="2021-08" db="EMBL/GenBank/DDBJ databases">
        <authorList>
            <person name="Eriksson T."/>
        </authorList>
    </citation>
    <scope>NUCLEOTIDE SEQUENCE</scope>
    <source>
        <strain evidence="18">Stoneville</strain>
        <tissue evidence="18">Whole head</tissue>
    </source>
</reference>
<evidence type="ECO:0000256" key="17">
    <source>
        <dbReference type="SAM" id="SignalP"/>
    </source>
</evidence>
<dbReference type="Pfam" id="PF08395">
    <property type="entry name" value="7tm_7"/>
    <property type="match status" value="1"/>
</dbReference>
<evidence type="ECO:0000256" key="6">
    <source>
        <dbReference type="ARBA" id="ARBA00022525"/>
    </source>
</evidence>
<keyword evidence="9 16" id="KW-0812">Transmembrane</keyword>
<keyword evidence="17" id="KW-0732">Signal</keyword>
<dbReference type="GO" id="GO:0008527">
    <property type="term" value="F:taste receptor activity"/>
    <property type="evidence" value="ECO:0007669"/>
    <property type="project" value="InterPro"/>
</dbReference>
<feature type="signal peptide" evidence="17">
    <location>
        <begin position="1"/>
        <end position="17"/>
    </location>
</feature>
<dbReference type="EMBL" id="JABDTM020028687">
    <property type="protein sequence ID" value="KAH0808539.1"/>
    <property type="molecule type" value="Genomic_DNA"/>
</dbReference>
<keyword evidence="19" id="KW-1185">Reference proteome</keyword>
<evidence type="ECO:0000256" key="14">
    <source>
        <dbReference type="ARBA" id="ARBA00023288"/>
    </source>
</evidence>
<comment type="similarity">
    <text evidence="16">Belongs to the insect chemoreceptor superfamily. Gustatory receptor (GR) family.</text>
</comment>
<dbReference type="Pfam" id="PF00110">
    <property type="entry name" value="wnt"/>
    <property type="match status" value="1"/>
</dbReference>
<dbReference type="GO" id="GO:0005886">
    <property type="term" value="C:plasma membrane"/>
    <property type="evidence" value="ECO:0007669"/>
    <property type="project" value="UniProtKB-SubCell"/>
</dbReference>
<evidence type="ECO:0000313" key="18">
    <source>
        <dbReference type="EMBL" id="KAH0808539.1"/>
    </source>
</evidence>
<keyword evidence="6" id="KW-0964">Secreted</keyword>
<dbReference type="InterPro" id="IPR013604">
    <property type="entry name" value="7TM_chemorcpt"/>
</dbReference>
<organism evidence="18 19">
    <name type="scientific">Tenebrio molitor</name>
    <name type="common">Yellow mealworm beetle</name>
    <dbReference type="NCBI Taxonomy" id="7067"/>
    <lineage>
        <taxon>Eukaryota</taxon>
        <taxon>Metazoa</taxon>
        <taxon>Ecdysozoa</taxon>
        <taxon>Arthropoda</taxon>
        <taxon>Hexapoda</taxon>
        <taxon>Insecta</taxon>
        <taxon>Pterygota</taxon>
        <taxon>Neoptera</taxon>
        <taxon>Endopterygota</taxon>
        <taxon>Coleoptera</taxon>
        <taxon>Polyphaga</taxon>
        <taxon>Cucujiformia</taxon>
        <taxon>Tenebrionidae</taxon>
        <taxon>Tenebrio</taxon>
    </lineage>
</organism>
<dbReference type="PRINTS" id="PR01349">
    <property type="entry name" value="WNTPROTEIN"/>
</dbReference>
<evidence type="ECO:0000256" key="9">
    <source>
        <dbReference type="ARBA" id="ARBA00022692"/>
    </source>
</evidence>
<comment type="similarity">
    <text evidence="3 15">Belongs to the Wnt family.</text>
</comment>
<keyword evidence="13 16" id="KW-0675">Receptor</keyword>
<evidence type="ECO:0000256" key="13">
    <source>
        <dbReference type="ARBA" id="ARBA00023170"/>
    </source>
</evidence>
<keyword evidence="8 15" id="KW-0879">Wnt signaling pathway</keyword>
<feature type="transmembrane region" description="Helical" evidence="16">
    <location>
        <begin position="480"/>
        <end position="500"/>
    </location>
</feature>
<proteinExistence type="inferred from homology"/>
<dbReference type="PROSITE" id="PS00246">
    <property type="entry name" value="WNT1"/>
    <property type="match status" value="1"/>
</dbReference>
<gene>
    <name evidence="18" type="ORF">GEV33_014249</name>
</gene>
<dbReference type="Proteomes" id="UP000719412">
    <property type="component" value="Unassembled WGS sequence"/>
</dbReference>
<feature type="transmembrane region" description="Helical" evidence="16">
    <location>
        <begin position="399"/>
        <end position="421"/>
    </location>
</feature>
<evidence type="ECO:0000256" key="2">
    <source>
        <dbReference type="ARBA" id="ARBA00004651"/>
    </source>
</evidence>
<evidence type="ECO:0000256" key="15">
    <source>
        <dbReference type="RuleBase" id="RU003500"/>
    </source>
</evidence>
<protein>
    <recommendedName>
        <fullName evidence="15 16">Multifunctional fusion protein</fullName>
    </recommendedName>
    <domain>
        <recommendedName>
            <fullName evidence="15">Protein Wnt</fullName>
        </recommendedName>
    </domain>
    <domain>
        <recommendedName>
            <fullName evidence="16">Gustatory receptor</fullName>
        </recommendedName>
    </domain>
</protein>
<keyword evidence="11 16" id="KW-0472">Membrane</keyword>
<keyword evidence="16" id="KW-0807">Transducer</keyword>
<dbReference type="GO" id="GO:0005102">
    <property type="term" value="F:signaling receptor binding"/>
    <property type="evidence" value="ECO:0007669"/>
    <property type="project" value="InterPro"/>
</dbReference>
<evidence type="ECO:0000256" key="3">
    <source>
        <dbReference type="ARBA" id="ARBA00005683"/>
    </source>
</evidence>
<keyword evidence="14" id="KW-0449">Lipoprotein</keyword>